<evidence type="ECO:0000256" key="3">
    <source>
        <dbReference type="SAM" id="Coils"/>
    </source>
</evidence>
<dbReference type="PANTHER" id="PTHR32347">
    <property type="entry name" value="EFFLUX SYSTEM COMPONENT YKNX-RELATED"/>
    <property type="match status" value="1"/>
</dbReference>
<keyword evidence="7" id="KW-1185">Reference proteome</keyword>
<feature type="region of interest" description="Disordered" evidence="4">
    <location>
        <begin position="344"/>
        <end position="379"/>
    </location>
</feature>
<dbReference type="Gene3D" id="2.40.420.20">
    <property type="match status" value="1"/>
</dbReference>
<reference evidence="6 7" key="1">
    <citation type="submission" date="2016-12" db="EMBL/GenBank/DDBJ databases">
        <authorList>
            <person name="Song W.-J."/>
            <person name="Kurnit D.M."/>
        </authorList>
    </citation>
    <scope>NUCLEOTIDE SEQUENCE [LARGE SCALE GENOMIC DNA]</scope>
    <source>
        <strain evidence="6 7">DSM 30827</strain>
    </source>
</reference>
<comment type="subcellular location">
    <subcellularLocation>
        <location evidence="1">Cell envelope</location>
    </subcellularLocation>
</comment>
<evidence type="ECO:0000256" key="1">
    <source>
        <dbReference type="ARBA" id="ARBA00004196"/>
    </source>
</evidence>
<dbReference type="Proteomes" id="UP000217209">
    <property type="component" value="Chromosome"/>
</dbReference>
<dbReference type="KEGG" id="cgv:CGLAU_01945"/>
<dbReference type="InterPro" id="IPR050465">
    <property type="entry name" value="UPF0194_transport"/>
</dbReference>
<evidence type="ECO:0000313" key="6">
    <source>
        <dbReference type="EMBL" id="AQQ14374.1"/>
    </source>
</evidence>
<accession>A0A1Q2HU55</accession>
<dbReference type="GO" id="GO:0030313">
    <property type="term" value="C:cell envelope"/>
    <property type="evidence" value="ECO:0007669"/>
    <property type="project" value="UniProtKB-SubCell"/>
</dbReference>
<dbReference type="Gene3D" id="2.40.50.100">
    <property type="match status" value="1"/>
</dbReference>
<keyword evidence="2 3" id="KW-0175">Coiled coil</keyword>
<dbReference type="Pfam" id="PF25990">
    <property type="entry name" value="Beta-barrel_YknX"/>
    <property type="match status" value="1"/>
</dbReference>
<evidence type="ECO:0000259" key="5">
    <source>
        <dbReference type="Pfam" id="PF25990"/>
    </source>
</evidence>
<evidence type="ECO:0000256" key="4">
    <source>
        <dbReference type="SAM" id="MobiDB-lite"/>
    </source>
</evidence>
<dbReference type="SUPFAM" id="SSF111369">
    <property type="entry name" value="HlyD-like secretion proteins"/>
    <property type="match status" value="1"/>
</dbReference>
<organism evidence="6 7">
    <name type="scientific">Corynebacterium glaucum</name>
    <dbReference type="NCBI Taxonomy" id="187491"/>
    <lineage>
        <taxon>Bacteria</taxon>
        <taxon>Bacillati</taxon>
        <taxon>Actinomycetota</taxon>
        <taxon>Actinomycetes</taxon>
        <taxon>Mycobacteriales</taxon>
        <taxon>Corynebacteriaceae</taxon>
        <taxon>Corynebacterium</taxon>
    </lineage>
</organism>
<evidence type="ECO:0000256" key="2">
    <source>
        <dbReference type="ARBA" id="ARBA00023054"/>
    </source>
</evidence>
<dbReference type="PANTHER" id="PTHR32347:SF23">
    <property type="entry name" value="BLL5650 PROTEIN"/>
    <property type="match status" value="1"/>
</dbReference>
<sequence length="491" mass="52154">MVELQPKDLASRVAVSASVESEEVVALTTTLTGAVTEIDVHVGQPVQEGQVVARLDTSQLQRDLEAQRADRLASDASAQNEIERAQQQLQQQQDALNSGLNGNIVQAQSAQREAQSQYDEAQAVFDQRVAEVQGGHDPALLEQGQAVEAARRNLDAVAMESVRANLASHLAALAEQPDQISPVLGILESDDKYVSAERDLETAQQGFEHALFAVDADLAAKQRAVAQAFNARSEADLGVEVARFAAQQQLDTSASGVDQARRVRDASQQAAAIAESKLNIDIQSGEVRAPVNGVVTEVIAERGKAAAGHLLTVADPKKLVLNANVNEVDSGRVSAGDEVTFTTPSTGTKQFRGRVTEVSPVAAKTSSATEGPNTAPARPEFPVSIEVVGDTEGLRIGGSAKVQITTGTSKDTLTVPREAVIDDNGKYSILTLHEVEGGKQEFEIQESEVELGIVTDLEAEVLGVSEGTRVLRAPGEYRDRVGERVALDAPR</sequence>
<dbReference type="InterPro" id="IPR058636">
    <property type="entry name" value="Beta-barrel_YknX"/>
</dbReference>
<dbReference type="Gene3D" id="2.40.30.170">
    <property type="match status" value="1"/>
</dbReference>
<evidence type="ECO:0000313" key="7">
    <source>
        <dbReference type="Proteomes" id="UP000217209"/>
    </source>
</evidence>
<gene>
    <name evidence="6" type="primary">macA1</name>
    <name evidence="6" type="ORF">CGLAU_01945</name>
</gene>
<dbReference type="EMBL" id="CP019688">
    <property type="protein sequence ID" value="AQQ14374.1"/>
    <property type="molecule type" value="Genomic_DNA"/>
</dbReference>
<proteinExistence type="predicted"/>
<feature type="domain" description="YknX-like beta-barrel" evidence="5">
    <location>
        <begin position="320"/>
        <end position="404"/>
    </location>
</feature>
<protein>
    <submittedName>
        <fullName evidence="6">Macrolide export protein MacA</fullName>
    </submittedName>
</protein>
<dbReference type="AlphaFoldDB" id="A0A1Q2HU55"/>
<feature type="coiled-coil region" evidence="3">
    <location>
        <begin position="75"/>
        <end position="124"/>
    </location>
</feature>
<name>A0A1Q2HU55_9CORY</name>